<accession>A0A650F0N1</accession>
<dbReference type="EMBL" id="MK814760">
    <property type="protein sequence ID" value="QGT55121.1"/>
    <property type="molecule type" value="Genomic_DNA"/>
</dbReference>
<sequence length="65" mass="7119">MALSGKREVRIGGNGSGGSIKELRELVELTKDWPDSSSFTIYKSSGDTRDPRDHATWNINLTGPL</sequence>
<organism evidence="1 2">
    <name type="scientific">Gordonia phage Forza</name>
    <dbReference type="NCBI Taxonomy" id="2571247"/>
    <lineage>
        <taxon>Viruses</taxon>
        <taxon>Duplodnaviria</taxon>
        <taxon>Heunggongvirae</taxon>
        <taxon>Uroviricota</taxon>
        <taxon>Caudoviricetes</taxon>
        <taxon>Forzavirus</taxon>
        <taxon>Forzavirus forza</taxon>
    </lineage>
</organism>
<gene>
    <name evidence="1" type="primary">128</name>
    <name evidence="1" type="ORF">SEA_FORZA_128</name>
</gene>
<name>A0A650F0N1_9CAUD</name>
<reference evidence="1 2" key="1">
    <citation type="submission" date="2019-04" db="EMBL/GenBank/DDBJ databases">
        <authorList>
            <person name="Pope W.H."/>
            <person name="Garlena R.A."/>
            <person name="Russell D.A."/>
            <person name="Jacobs-Sera D."/>
            <person name="Hatfull G.F."/>
        </authorList>
    </citation>
    <scope>NUCLEOTIDE SEQUENCE [LARGE SCALE GENOMIC DNA]</scope>
</reference>
<protein>
    <submittedName>
        <fullName evidence="1">Uncharacterized protein</fullName>
    </submittedName>
</protein>
<dbReference type="Proteomes" id="UP000423482">
    <property type="component" value="Segment"/>
</dbReference>
<evidence type="ECO:0000313" key="2">
    <source>
        <dbReference type="Proteomes" id="UP000423482"/>
    </source>
</evidence>
<keyword evidence="2" id="KW-1185">Reference proteome</keyword>
<dbReference type="RefSeq" id="YP_010649008.1">
    <property type="nucleotide sequence ID" value="NC_070763.1"/>
</dbReference>
<evidence type="ECO:0000313" key="1">
    <source>
        <dbReference type="EMBL" id="QGT55121.1"/>
    </source>
</evidence>
<dbReference type="KEGG" id="vg:77924496"/>
<dbReference type="GeneID" id="77924496"/>
<proteinExistence type="predicted"/>